<keyword evidence="8" id="KW-1185">Reference proteome</keyword>
<keyword evidence="2 4" id="KW-0863">Zinc-finger</keyword>
<feature type="region of interest" description="Disordered" evidence="5">
    <location>
        <begin position="102"/>
        <end position="146"/>
    </location>
</feature>
<protein>
    <recommendedName>
        <fullName evidence="6">RING-type domain-containing protein</fullName>
    </recommendedName>
</protein>
<keyword evidence="3" id="KW-0862">Zinc</keyword>
<evidence type="ECO:0000256" key="5">
    <source>
        <dbReference type="SAM" id="MobiDB-lite"/>
    </source>
</evidence>
<reference evidence="7" key="1">
    <citation type="journal article" date="2022" name="bioRxiv">
        <title>Sequencing and chromosome-scale assembly of the giantPleurodeles waltlgenome.</title>
        <authorList>
            <person name="Brown T."/>
            <person name="Elewa A."/>
            <person name="Iarovenko S."/>
            <person name="Subramanian E."/>
            <person name="Araus A.J."/>
            <person name="Petzold A."/>
            <person name="Susuki M."/>
            <person name="Suzuki K.-i.T."/>
            <person name="Hayashi T."/>
            <person name="Toyoda A."/>
            <person name="Oliveira C."/>
            <person name="Osipova E."/>
            <person name="Leigh N.D."/>
            <person name="Simon A."/>
            <person name="Yun M.H."/>
        </authorList>
    </citation>
    <scope>NUCLEOTIDE SEQUENCE</scope>
    <source>
        <strain evidence="7">20211129_DDA</strain>
        <tissue evidence="7">Liver</tissue>
    </source>
</reference>
<feature type="domain" description="RING-type" evidence="6">
    <location>
        <begin position="21"/>
        <end position="66"/>
    </location>
</feature>
<dbReference type="Proteomes" id="UP001066276">
    <property type="component" value="Chromosome 4_1"/>
</dbReference>
<evidence type="ECO:0000313" key="8">
    <source>
        <dbReference type="Proteomes" id="UP001066276"/>
    </source>
</evidence>
<keyword evidence="1" id="KW-0479">Metal-binding</keyword>
<dbReference type="SUPFAM" id="SSF57850">
    <property type="entry name" value="RING/U-box"/>
    <property type="match status" value="1"/>
</dbReference>
<sequence length="146" mass="16135">MNTGCHRQSGPDLPPEIRPLCAICFKGSDPMPRMLECAHVFCGDCIQDMLATSPGHVVMFLYCPLCGSQSVTFVQGHGLFTFSGLAPAPCWYRRLTLPKQPLASEEDRKDVESVPSGGLRLEVPTRSDRRKGQKAKSNMRKKRRGG</sequence>
<accession>A0AAV7TBB8</accession>
<feature type="compositionally biased region" description="Basic residues" evidence="5">
    <location>
        <begin position="128"/>
        <end position="146"/>
    </location>
</feature>
<dbReference type="AlphaFoldDB" id="A0AAV7TBB8"/>
<dbReference type="InterPro" id="IPR001841">
    <property type="entry name" value="Znf_RING"/>
</dbReference>
<dbReference type="GO" id="GO:0008270">
    <property type="term" value="F:zinc ion binding"/>
    <property type="evidence" value="ECO:0007669"/>
    <property type="project" value="UniProtKB-KW"/>
</dbReference>
<gene>
    <name evidence="7" type="ORF">NDU88_005125</name>
</gene>
<evidence type="ECO:0000259" key="6">
    <source>
        <dbReference type="PROSITE" id="PS50089"/>
    </source>
</evidence>
<dbReference type="SMART" id="SM00184">
    <property type="entry name" value="RING"/>
    <property type="match status" value="1"/>
</dbReference>
<organism evidence="7 8">
    <name type="scientific">Pleurodeles waltl</name>
    <name type="common">Iberian ribbed newt</name>
    <dbReference type="NCBI Taxonomy" id="8319"/>
    <lineage>
        <taxon>Eukaryota</taxon>
        <taxon>Metazoa</taxon>
        <taxon>Chordata</taxon>
        <taxon>Craniata</taxon>
        <taxon>Vertebrata</taxon>
        <taxon>Euteleostomi</taxon>
        <taxon>Amphibia</taxon>
        <taxon>Batrachia</taxon>
        <taxon>Caudata</taxon>
        <taxon>Salamandroidea</taxon>
        <taxon>Salamandridae</taxon>
        <taxon>Pleurodelinae</taxon>
        <taxon>Pleurodeles</taxon>
    </lineage>
</organism>
<proteinExistence type="predicted"/>
<evidence type="ECO:0000256" key="2">
    <source>
        <dbReference type="ARBA" id="ARBA00022771"/>
    </source>
</evidence>
<comment type="caution">
    <text evidence="7">The sequence shown here is derived from an EMBL/GenBank/DDBJ whole genome shotgun (WGS) entry which is preliminary data.</text>
</comment>
<dbReference type="InterPro" id="IPR013083">
    <property type="entry name" value="Znf_RING/FYVE/PHD"/>
</dbReference>
<dbReference type="Gene3D" id="3.30.40.10">
    <property type="entry name" value="Zinc/RING finger domain, C3HC4 (zinc finger)"/>
    <property type="match status" value="1"/>
</dbReference>
<dbReference type="PROSITE" id="PS00518">
    <property type="entry name" value="ZF_RING_1"/>
    <property type="match status" value="1"/>
</dbReference>
<dbReference type="InterPro" id="IPR017907">
    <property type="entry name" value="Znf_RING_CS"/>
</dbReference>
<evidence type="ECO:0000256" key="4">
    <source>
        <dbReference type="PROSITE-ProRule" id="PRU00175"/>
    </source>
</evidence>
<name>A0AAV7TBB8_PLEWA</name>
<evidence type="ECO:0000313" key="7">
    <source>
        <dbReference type="EMBL" id="KAJ1173289.1"/>
    </source>
</evidence>
<evidence type="ECO:0000256" key="1">
    <source>
        <dbReference type="ARBA" id="ARBA00022723"/>
    </source>
</evidence>
<dbReference type="EMBL" id="JANPWB010000007">
    <property type="protein sequence ID" value="KAJ1173289.1"/>
    <property type="molecule type" value="Genomic_DNA"/>
</dbReference>
<dbReference type="Pfam" id="PF13639">
    <property type="entry name" value="zf-RING_2"/>
    <property type="match status" value="1"/>
</dbReference>
<dbReference type="PROSITE" id="PS50089">
    <property type="entry name" value="ZF_RING_2"/>
    <property type="match status" value="1"/>
</dbReference>
<evidence type="ECO:0000256" key="3">
    <source>
        <dbReference type="ARBA" id="ARBA00022833"/>
    </source>
</evidence>